<name>A0A381ED17_9GAMM</name>
<dbReference type="EMBL" id="UFUW01000001">
    <property type="protein sequence ID" value="SUX24876.1"/>
    <property type="molecule type" value="Genomic_DNA"/>
</dbReference>
<dbReference type="Gene3D" id="1.10.3290.10">
    <property type="entry name" value="Fido-like domain"/>
    <property type="match status" value="1"/>
</dbReference>
<dbReference type="RefSeq" id="WP_172542339.1">
    <property type="nucleotide sequence ID" value="NZ_JBHLZC010000001.1"/>
</dbReference>
<feature type="domain" description="Fido" evidence="1">
    <location>
        <begin position="75"/>
        <end position="198"/>
    </location>
</feature>
<gene>
    <name evidence="2" type="ORF">NCTC13294_02128</name>
</gene>
<dbReference type="InterPro" id="IPR003812">
    <property type="entry name" value="Fido"/>
</dbReference>
<accession>A0A381ED17</accession>
<protein>
    <submittedName>
        <fullName evidence="2">Protein involved in cell division</fullName>
    </submittedName>
</protein>
<sequence>MHEDDSQIIFNRISIKRLRDASLHLRKKQRFNFFSLKFLHDSTFDPTPDLPDSVRVLMKDYYKVRPAANDWHKLRLVSRLDRPHLTLYSPLQSGDFHNAETAIKAALPENMVDLTLAQKIERLTTVYAEIDYLHGFGDGNSRVNRAFVQEMARASGIVFDFANLDYEVMYVARDKSLCELNLARRPDDLKDVFHPYEGNAYIGLQKDLNDLKQAYPGITLHSIFANIAKPLEIDKLANKIEFAEFLHDCYMDNVKLPDIEKVAEKNRLIQALEKSSPEQIDSFTDMLRKNMQKFLERGPTIQTKDKGKNKGIER</sequence>
<dbReference type="InterPro" id="IPR036597">
    <property type="entry name" value="Fido-like_dom_sf"/>
</dbReference>
<dbReference type="GO" id="GO:0051301">
    <property type="term" value="P:cell division"/>
    <property type="evidence" value="ECO:0007669"/>
    <property type="project" value="UniProtKB-KW"/>
</dbReference>
<dbReference type="SUPFAM" id="SSF140931">
    <property type="entry name" value="Fic-like"/>
    <property type="match status" value="1"/>
</dbReference>
<evidence type="ECO:0000313" key="3">
    <source>
        <dbReference type="Proteomes" id="UP000254572"/>
    </source>
</evidence>
<dbReference type="PROSITE" id="PS51459">
    <property type="entry name" value="FIDO"/>
    <property type="match status" value="1"/>
</dbReference>
<dbReference type="AlphaFoldDB" id="A0A381ED17"/>
<evidence type="ECO:0000313" key="2">
    <source>
        <dbReference type="EMBL" id="SUX24876.1"/>
    </source>
</evidence>
<keyword evidence="2" id="KW-0132">Cell division</keyword>
<proteinExistence type="predicted"/>
<reference evidence="2 3" key="1">
    <citation type="submission" date="2018-06" db="EMBL/GenBank/DDBJ databases">
        <authorList>
            <consortium name="Pathogen Informatics"/>
            <person name="Doyle S."/>
        </authorList>
    </citation>
    <scope>NUCLEOTIDE SEQUENCE [LARGE SCALE GENOMIC DNA]</scope>
    <source>
        <strain evidence="2 3">NCTC13294</strain>
    </source>
</reference>
<organism evidence="2 3">
    <name type="scientific">Cardiobacterium valvarum</name>
    <dbReference type="NCBI Taxonomy" id="194702"/>
    <lineage>
        <taxon>Bacteria</taxon>
        <taxon>Pseudomonadati</taxon>
        <taxon>Pseudomonadota</taxon>
        <taxon>Gammaproteobacteria</taxon>
        <taxon>Cardiobacteriales</taxon>
        <taxon>Cardiobacteriaceae</taxon>
        <taxon>Cardiobacterium</taxon>
    </lineage>
</organism>
<evidence type="ECO:0000259" key="1">
    <source>
        <dbReference type="PROSITE" id="PS51459"/>
    </source>
</evidence>
<keyword evidence="2" id="KW-0131">Cell cycle</keyword>
<dbReference type="Proteomes" id="UP000254572">
    <property type="component" value="Unassembled WGS sequence"/>
</dbReference>
<keyword evidence="3" id="KW-1185">Reference proteome</keyword>